<dbReference type="SMART" id="SM00701">
    <property type="entry name" value="PGRP"/>
    <property type="match status" value="1"/>
</dbReference>
<dbReference type="InterPro" id="IPR002477">
    <property type="entry name" value="Peptidoglycan-bd-like"/>
</dbReference>
<dbReference type="CDD" id="cd00118">
    <property type="entry name" value="LysM"/>
    <property type="match status" value="1"/>
</dbReference>
<dbReference type="SUPFAM" id="SSF54106">
    <property type="entry name" value="LysM domain"/>
    <property type="match status" value="1"/>
</dbReference>
<dbReference type="Gene3D" id="3.10.350.10">
    <property type="entry name" value="LysM domain"/>
    <property type="match status" value="1"/>
</dbReference>
<dbReference type="CDD" id="cd06583">
    <property type="entry name" value="PGRP"/>
    <property type="match status" value="1"/>
</dbReference>
<name>A0A6A0B2F7_9ACTN</name>
<reference evidence="3 4" key="1">
    <citation type="submission" date="2020-02" db="EMBL/GenBank/DDBJ databases">
        <title>Whole Genome Shotgun Sequence of Streptomyces sp. strain CWH03.</title>
        <authorList>
            <person name="Dohra H."/>
            <person name="Kodani S."/>
            <person name="Yamamura H."/>
        </authorList>
    </citation>
    <scope>NUCLEOTIDE SEQUENCE [LARGE SCALE GENOMIC DNA]</scope>
    <source>
        <strain evidence="3 4">CWH03</strain>
    </source>
</reference>
<dbReference type="PANTHER" id="PTHR11022">
    <property type="entry name" value="PEPTIDOGLYCAN RECOGNITION PROTEIN"/>
    <property type="match status" value="1"/>
</dbReference>
<dbReference type="InterPro" id="IPR036365">
    <property type="entry name" value="PGBD-like_sf"/>
</dbReference>
<dbReference type="PANTHER" id="PTHR11022:SF41">
    <property type="entry name" value="PEPTIDOGLYCAN-RECOGNITION PROTEIN LC-RELATED"/>
    <property type="match status" value="1"/>
</dbReference>
<dbReference type="GO" id="GO:0008270">
    <property type="term" value="F:zinc ion binding"/>
    <property type="evidence" value="ECO:0007669"/>
    <property type="project" value="InterPro"/>
</dbReference>
<dbReference type="InterPro" id="IPR036779">
    <property type="entry name" value="LysM_dom_sf"/>
</dbReference>
<protein>
    <submittedName>
        <fullName evidence="3">N-acetylmuramoyl-L-alanine amidase</fullName>
    </submittedName>
</protein>
<dbReference type="InterPro" id="IPR036505">
    <property type="entry name" value="Amidase/PGRP_sf"/>
</dbReference>
<evidence type="ECO:0000313" key="4">
    <source>
        <dbReference type="Proteomes" id="UP000484988"/>
    </source>
</evidence>
<dbReference type="AlphaFoldDB" id="A0A6A0B2F7"/>
<dbReference type="InterPro" id="IPR018392">
    <property type="entry name" value="LysM"/>
</dbReference>
<dbReference type="SUPFAM" id="SSF47090">
    <property type="entry name" value="PGBD-like"/>
    <property type="match status" value="1"/>
</dbReference>
<comment type="caution">
    <text evidence="3">The sequence shown here is derived from an EMBL/GenBank/DDBJ whole genome shotgun (WGS) entry which is preliminary data.</text>
</comment>
<feature type="domain" description="LysM" evidence="2">
    <location>
        <begin position="180"/>
        <end position="224"/>
    </location>
</feature>
<evidence type="ECO:0000259" key="2">
    <source>
        <dbReference type="PROSITE" id="PS51782"/>
    </source>
</evidence>
<proteinExistence type="inferred from homology"/>
<dbReference type="SUPFAM" id="SSF55846">
    <property type="entry name" value="N-acetylmuramoyl-L-alanine amidase-like"/>
    <property type="match status" value="1"/>
</dbReference>
<sequence length="332" mass="35266">MKLISRAEWGARPYRTPSGATPYSRARRGVKVHYLGTVYEDRPHTACAAYVLKIQTSHMDGNGWSDIGYSFVVCTHGSVFEGRGLKRRNSANGNTSLNEQDYAVLLLVGSSGLTQPTDAQLHGGRNAIDYCREHGPAGDWLGGHRDGYATACPGDALYAWVRKGAPRPDCPQAPTPTPGGPYTVEAGDTLSAIGRKLGVPWKDIAKANRLKAPYRIVPGQELTTPSKTGAVKPAAPPRPVVDLSKLTAAALADPPKRGTPVSYRGVKTVETALVREGLLAPSLADGHFGTATRTAYAAWQRRCGYRGTAADGIPGAASLKKLGSRCGFTVTN</sequence>
<dbReference type="Gene3D" id="1.10.101.10">
    <property type="entry name" value="PGBD-like superfamily/PGBD"/>
    <property type="match status" value="1"/>
</dbReference>
<dbReference type="GO" id="GO:0008745">
    <property type="term" value="F:N-acetylmuramoyl-L-alanine amidase activity"/>
    <property type="evidence" value="ECO:0007669"/>
    <property type="project" value="InterPro"/>
</dbReference>
<dbReference type="InterPro" id="IPR002502">
    <property type="entry name" value="Amidase_domain"/>
</dbReference>
<evidence type="ECO:0000313" key="3">
    <source>
        <dbReference type="EMBL" id="GFH38923.1"/>
    </source>
</evidence>
<dbReference type="RefSeq" id="WP_173266598.1">
    <property type="nucleotide sequence ID" value="NZ_BLLG01000021.1"/>
</dbReference>
<dbReference type="GO" id="GO:0009253">
    <property type="term" value="P:peptidoglycan catabolic process"/>
    <property type="evidence" value="ECO:0007669"/>
    <property type="project" value="InterPro"/>
</dbReference>
<dbReference type="Pfam" id="PF01476">
    <property type="entry name" value="LysM"/>
    <property type="match status" value="1"/>
</dbReference>
<dbReference type="SMART" id="SM00257">
    <property type="entry name" value="LysM"/>
    <property type="match status" value="1"/>
</dbReference>
<dbReference type="Proteomes" id="UP000484988">
    <property type="component" value="Unassembled WGS sequence"/>
</dbReference>
<organism evidence="3 4">
    <name type="scientific">Streptomyces pacificus</name>
    <dbReference type="NCBI Taxonomy" id="2705029"/>
    <lineage>
        <taxon>Bacteria</taxon>
        <taxon>Bacillati</taxon>
        <taxon>Actinomycetota</taxon>
        <taxon>Actinomycetes</taxon>
        <taxon>Kitasatosporales</taxon>
        <taxon>Streptomycetaceae</taxon>
        <taxon>Streptomyces</taxon>
    </lineage>
</organism>
<dbReference type="InterPro" id="IPR036366">
    <property type="entry name" value="PGBDSf"/>
</dbReference>
<evidence type="ECO:0000256" key="1">
    <source>
        <dbReference type="ARBA" id="ARBA00007553"/>
    </source>
</evidence>
<gene>
    <name evidence="3" type="ORF">SCWH03_51860</name>
</gene>
<dbReference type="EMBL" id="BLLG01000021">
    <property type="protein sequence ID" value="GFH38923.1"/>
    <property type="molecule type" value="Genomic_DNA"/>
</dbReference>
<dbReference type="Gene3D" id="3.40.80.10">
    <property type="entry name" value="Peptidoglycan recognition protein-like"/>
    <property type="match status" value="1"/>
</dbReference>
<dbReference type="Pfam" id="PF01471">
    <property type="entry name" value="PG_binding_1"/>
    <property type="match status" value="1"/>
</dbReference>
<keyword evidence="4" id="KW-1185">Reference proteome</keyword>
<dbReference type="InterPro" id="IPR015510">
    <property type="entry name" value="PGRP"/>
</dbReference>
<accession>A0A6A0B2F7</accession>
<comment type="similarity">
    <text evidence="1">Belongs to the N-acetylmuramoyl-L-alanine amidase 2 family.</text>
</comment>
<dbReference type="PROSITE" id="PS51782">
    <property type="entry name" value="LYSM"/>
    <property type="match status" value="1"/>
</dbReference>
<dbReference type="InterPro" id="IPR006619">
    <property type="entry name" value="PGRP_domain_met/bac"/>
</dbReference>